<dbReference type="OMA" id="RENRSCE"/>
<evidence type="ECO:0000256" key="2">
    <source>
        <dbReference type="SAM" id="MobiDB-lite"/>
    </source>
</evidence>
<organism evidence="3 4">
    <name type="scientific">Globisporangium ultimum (strain ATCC 200006 / CBS 805.95 / DAOM BR144)</name>
    <name type="common">Pythium ultimum</name>
    <dbReference type="NCBI Taxonomy" id="431595"/>
    <lineage>
        <taxon>Eukaryota</taxon>
        <taxon>Sar</taxon>
        <taxon>Stramenopiles</taxon>
        <taxon>Oomycota</taxon>
        <taxon>Peronosporomycetes</taxon>
        <taxon>Pythiales</taxon>
        <taxon>Pythiaceae</taxon>
        <taxon>Globisporangium</taxon>
    </lineage>
</organism>
<comment type="cofactor">
    <cofactor evidence="1">
        <name>Fe cation</name>
        <dbReference type="ChEBI" id="CHEBI:24875"/>
    </cofactor>
</comment>
<dbReference type="EnsemblProtists" id="PYU1_T005102">
    <property type="protein sequence ID" value="PYU1_T005102"/>
    <property type="gene ID" value="PYU1_G005091"/>
</dbReference>
<dbReference type="HOGENOM" id="CLU_062342_0_0_1"/>
<reference evidence="3" key="3">
    <citation type="submission" date="2015-02" db="UniProtKB">
        <authorList>
            <consortium name="EnsemblProtists"/>
        </authorList>
    </citation>
    <scope>IDENTIFICATION</scope>
    <source>
        <strain evidence="3">DAOM BR144</strain>
    </source>
</reference>
<feature type="compositionally biased region" description="Polar residues" evidence="2">
    <location>
        <begin position="254"/>
        <end position="263"/>
    </location>
</feature>
<protein>
    <recommendedName>
        <fullName evidence="5">Phytanoyl-CoA dioxygenase</fullName>
    </recommendedName>
</protein>
<dbReference type="AlphaFoldDB" id="K3WJG0"/>
<name>K3WJG0_GLOUD</name>
<dbReference type="Proteomes" id="UP000019132">
    <property type="component" value="Unassembled WGS sequence"/>
</dbReference>
<reference evidence="4" key="2">
    <citation type="submission" date="2010-04" db="EMBL/GenBank/DDBJ databases">
        <authorList>
            <person name="Buell R."/>
            <person name="Hamilton J."/>
            <person name="Hostetler J."/>
        </authorList>
    </citation>
    <scope>NUCLEOTIDE SEQUENCE [LARGE SCALE GENOMIC DNA]</scope>
    <source>
        <strain evidence="4">DAOM:BR144</strain>
    </source>
</reference>
<evidence type="ECO:0000256" key="1">
    <source>
        <dbReference type="ARBA" id="ARBA00001962"/>
    </source>
</evidence>
<dbReference type="Pfam" id="PF05721">
    <property type="entry name" value="PhyH"/>
    <property type="match status" value="1"/>
</dbReference>
<dbReference type="VEuPathDB" id="FungiDB:PYU1_G005091"/>
<dbReference type="Gene3D" id="2.60.120.620">
    <property type="entry name" value="q2cbj1_9rhob like domain"/>
    <property type="match status" value="1"/>
</dbReference>
<dbReference type="InParanoid" id="K3WJG0"/>
<evidence type="ECO:0000313" key="4">
    <source>
        <dbReference type="Proteomes" id="UP000019132"/>
    </source>
</evidence>
<feature type="region of interest" description="Disordered" evidence="2">
    <location>
        <begin position="254"/>
        <end position="273"/>
    </location>
</feature>
<dbReference type="PANTHER" id="PTHR20883:SF46">
    <property type="entry name" value="PHYTANOYL-COA HYDROXYLASE"/>
    <property type="match status" value="1"/>
</dbReference>
<accession>K3WJG0</accession>
<sequence length="342" mass="37819">MNNGKRAHADDEVNGDDDCGWERPWKRLVTAANTAPQLSAGAPCPPATSSLERERIAFFATHGFVVLPELLADEELRFLQQECALLYEQVHPVKEDAVAQVVEQGCVLDVMADYPLREDAAARVDASVYLRVRFKQFGRLCGGEQHAALLTDENYSVLEKLLFERLPSFAAQLMTKSSDAEEDSTPGSQGLLFFNEHYVVKPPQTAVEFRWHRDDDEQLGMCVHRASIPPYISAWCALDDVTLENGPLRFVSQSSLAVQSNPENGERDANESEDALDTMATAPILVPAGAVVFFLSNVWHCSSANESQATRRAFYAQYSQSKIIASPANPWPLSFAIPSKQA</sequence>
<evidence type="ECO:0008006" key="5">
    <source>
        <dbReference type="Google" id="ProtNLM"/>
    </source>
</evidence>
<proteinExistence type="predicted"/>
<dbReference type="eggNOG" id="ENOG502S0IH">
    <property type="taxonomic scope" value="Eukaryota"/>
</dbReference>
<dbReference type="InterPro" id="IPR008775">
    <property type="entry name" value="Phytyl_CoA_dOase-like"/>
</dbReference>
<dbReference type="PANTHER" id="PTHR20883">
    <property type="entry name" value="PHYTANOYL-COA DIOXYGENASE DOMAIN CONTAINING 1"/>
    <property type="match status" value="1"/>
</dbReference>
<dbReference type="SUPFAM" id="SSF51197">
    <property type="entry name" value="Clavaminate synthase-like"/>
    <property type="match status" value="1"/>
</dbReference>
<reference evidence="4" key="1">
    <citation type="journal article" date="2010" name="Genome Biol.">
        <title>Genome sequence of the necrotrophic plant pathogen Pythium ultimum reveals original pathogenicity mechanisms and effector repertoire.</title>
        <authorList>
            <person name="Levesque C.A."/>
            <person name="Brouwer H."/>
            <person name="Cano L."/>
            <person name="Hamilton J.P."/>
            <person name="Holt C."/>
            <person name="Huitema E."/>
            <person name="Raffaele S."/>
            <person name="Robideau G.P."/>
            <person name="Thines M."/>
            <person name="Win J."/>
            <person name="Zerillo M.M."/>
            <person name="Beakes G.W."/>
            <person name="Boore J.L."/>
            <person name="Busam D."/>
            <person name="Dumas B."/>
            <person name="Ferriera S."/>
            <person name="Fuerstenberg S.I."/>
            <person name="Gachon C.M."/>
            <person name="Gaulin E."/>
            <person name="Govers F."/>
            <person name="Grenville-Briggs L."/>
            <person name="Horner N."/>
            <person name="Hostetler J."/>
            <person name="Jiang R.H."/>
            <person name="Johnson J."/>
            <person name="Krajaejun T."/>
            <person name="Lin H."/>
            <person name="Meijer H.J."/>
            <person name="Moore B."/>
            <person name="Morris P."/>
            <person name="Phuntmart V."/>
            <person name="Puiu D."/>
            <person name="Shetty J."/>
            <person name="Stajich J.E."/>
            <person name="Tripathy S."/>
            <person name="Wawra S."/>
            <person name="van West P."/>
            <person name="Whitty B.R."/>
            <person name="Coutinho P.M."/>
            <person name="Henrissat B."/>
            <person name="Martin F."/>
            <person name="Thomas P.D."/>
            <person name="Tyler B.M."/>
            <person name="De Vries R.P."/>
            <person name="Kamoun S."/>
            <person name="Yandell M."/>
            <person name="Tisserat N."/>
            <person name="Buell C.R."/>
        </authorList>
    </citation>
    <scope>NUCLEOTIDE SEQUENCE</scope>
    <source>
        <strain evidence="4">DAOM:BR144</strain>
    </source>
</reference>
<keyword evidence="4" id="KW-1185">Reference proteome</keyword>
<evidence type="ECO:0000313" key="3">
    <source>
        <dbReference type="EnsemblProtists" id="PYU1_T005102"/>
    </source>
</evidence>
<dbReference type="EMBL" id="GL376564">
    <property type="status" value="NOT_ANNOTATED_CDS"/>
    <property type="molecule type" value="Genomic_DNA"/>
</dbReference>